<dbReference type="EMBL" id="QXGA01007223">
    <property type="protein sequence ID" value="KAE9060726.1"/>
    <property type="molecule type" value="Genomic_DNA"/>
</dbReference>
<dbReference type="AlphaFoldDB" id="A0A6A3PHY9"/>
<reference evidence="1 2" key="1">
    <citation type="submission" date="2018-08" db="EMBL/GenBank/DDBJ databases">
        <title>Genomic investigation of the strawberry pathogen Phytophthora fragariae indicates pathogenicity is determined by transcriptional variation in three key races.</title>
        <authorList>
            <person name="Adams T.M."/>
            <person name="Armitage A.D."/>
            <person name="Sobczyk M.K."/>
            <person name="Bates H.J."/>
            <person name="Dunwell J.M."/>
            <person name="Nellist C.F."/>
            <person name="Harrison R.J."/>
        </authorList>
    </citation>
    <scope>NUCLEOTIDE SEQUENCE [LARGE SCALE GENOMIC DNA]</scope>
    <source>
        <strain evidence="1 2">NOV-5</strain>
    </source>
</reference>
<name>A0A6A3PHY9_9STRA</name>
<sequence length="54" mass="5870">TRACAYAGGGAGRLQRGRMLDPLPPPRYAGERSFSAVMLRESLNVLVVEQARHS</sequence>
<feature type="non-terminal residue" evidence="1">
    <location>
        <position position="1"/>
    </location>
</feature>
<evidence type="ECO:0000313" key="1">
    <source>
        <dbReference type="EMBL" id="KAE9060726.1"/>
    </source>
</evidence>
<comment type="caution">
    <text evidence="1">The sequence shown here is derived from an EMBL/GenBank/DDBJ whole genome shotgun (WGS) entry which is preliminary data.</text>
</comment>
<accession>A0A6A3PHY9</accession>
<gene>
    <name evidence="1" type="ORF">PF006_g31577</name>
</gene>
<evidence type="ECO:0000313" key="2">
    <source>
        <dbReference type="Proteomes" id="UP000440732"/>
    </source>
</evidence>
<proteinExistence type="predicted"/>
<protein>
    <submittedName>
        <fullName evidence="1">Uncharacterized protein</fullName>
    </submittedName>
</protein>
<organism evidence="1 2">
    <name type="scientific">Phytophthora fragariae</name>
    <dbReference type="NCBI Taxonomy" id="53985"/>
    <lineage>
        <taxon>Eukaryota</taxon>
        <taxon>Sar</taxon>
        <taxon>Stramenopiles</taxon>
        <taxon>Oomycota</taxon>
        <taxon>Peronosporomycetes</taxon>
        <taxon>Peronosporales</taxon>
        <taxon>Peronosporaceae</taxon>
        <taxon>Phytophthora</taxon>
    </lineage>
</organism>
<dbReference type="Proteomes" id="UP000440732">
    <property type="component" value="Unassembled WGS sequence"/>
</dbReference>